<dbReference type="EMBL" id="VYQE01000004">
    <property type="protein sequence ID" value="KAA9006919.1"/>
    <property type="molecule type" value="Genomic_DNA"/>
</dbReference>
<evidence type="ECO:0000313" key="2">
    <source>
        <dbReference type="EMBL" id="KAA9006919.1"/>
    </source>
</evidence>
<sequence>MSKLRKIAIAGGTFGVALSIGFVMQNEDVMAARFGTDIPELEGGVYDEPILPPPGPDALANGPVPQQQTPPASEDLAGSPMPEGAPAQTADAAPEAEQEGPGPAIVFHQAPERAEEDTAEAAPVVLAAAPAIDASLLPARDVVTLAAAFENDQPRVPASPRGLTAPDGQISRASAPSDPENGACRTTLTAEPAEAAMVDLTLESPCMAEEQATIHHQGMLFTMLTDEAGTARASVPALSEAAVFIASFESGDGAVATARVPSLPDFDRAVLQWEGETGLQLHAREFGAAYGSEGHVWQAAARGPEVAATGEGGFLVRLGDGAGVSPLFAEVYTFPTAASPVSGDIFLSVEAEITEESCGEEIAAQSIQVKADGAADALDLTLAMPGCDAVGEFLVLKNMLADLTLAAR</sequence>
<comment type="caution">
    <text evidence="2">The sequence shown here is derived from an EMBL/GenBank/DDBJ whole genome shotgun (WGS) entry which is preliminary data.</text>
</comment>
<dbReference type="RefSeq" id="WP_150445937.1">
    <property type="nucleotide sequence ID" value="NZ_VYQE01000004.1"/>
</dbReference>
<keyword evidence="3" id="KW-1185">Reference proteome</keyword>
<reference evidence="2 3" key="1">
    <citation type="submission" date="2019-09" db="EMBL/GenBank/DDBJ databases">
        <authorList>
            <person name="Park J.-S."/>
            <person name="Choi H.-J."/>
        </authorList>
    </citation>
    <scope>NUCLEOTIDE SEQUENCE [LARGE SCALE GENOMIC DNA]</scope>
    <source>
        <strain evidence="2 3">176SS1-4</strain>
    </source>
</reference>
<feature type="region of interest" description="Disordered" evidence="1">
    <location>
        <begin position="44"/>
        <end position="102"/>
    </location>
</feature>
<accession>A0A5J5GFB2</accession>
<dbReference type="AlphaFoldDB" id="A0A5J5GFB2"/>
<evidence type="ECO:0000313" key="3">
    <source>
        <dbReference type="Proteomes" id="UP000326554"/>
    </source>
</evidence>
<name>A0A5J5GFB2_9RHOB</name>
<feature type="compositionally biased region" description="Low complexity" evidence="1">
    <location>
        <begin position="82"/>
        <end position="95"/>
    </location>
</feature>
<organism evidence="2 3">
    <name type="scientific">Histidinibacterium aquaticum</name>
    <dbReference type="NCBI Taxonomy" id="2613962"/>
    <lineage>
        <taxon>Bacteria</taxon>
        <taxon>Pseudomonadati</taxon>
        <taxon>Pseudomonadota</taxon>
        <taxon>Alphaproteobacteria</taxon>
        <taxon>Rhodobacterales</taxon>
        <taxon>Paracoccaceae</taxon>
        <taxon>Histidinibacterium</taxon>
    </lineage>
</organism>
<evidence type="ECO:0000256" key="1">
    <source>
        <dbReference type="SAM" id="MobiDB-lite"/>
    </source>
</evidence>
<protein>
    <submittedName>
        <fullName evidence="2">Translocase</fullName>
    </submittedName>
</protein>
<feature type="region of interest" description="Disordered" evidence="1">
    <location>
        <begin position="153"/>
        <end position="182"/>
    </location>
</feature>
<gene>
    <name evidence="2" type="ORF">F3S47_14200</name>
</gene>
<dbReference type="Proteomes" id="UP000326554">
    <property type="component" value="Unassembled WGS sequence"/>
</dbReference>
<proteinExistence type="predicted"/>